<keyword evidence="3" id="KW-1185">Reference proteome</keyword>
<dbReference type="OrthoDB" id="5954069at2759"/>
<gene>
    <name evidence="2" type="ORF">OS493_001868</name>
</gene>
<dbReference type="InterPro" id="IPR036361">
    <property type="entry name" value="SAP_dom_sf"/>
</dbReference>
<protein>
    <recommendedName>
        <fullName evidence="1">SAP domain-containing protein</fullName>
    </recommendedName>
</protein>
<dbReference type="InterPro" id="IPR003034">
    <property type="entry name" value="SAP_dom"/>
</dbReference>
<dbReference type="Proteomes" id="UP001163046">
    <property type="component" value="Unassembled WGS sequence"/>
</dbReference>
<evidence type="ECO:0000313" key="2">
    <source>
        <dbReference type="EMBL" id="KAJ7375130.1"/>
    </source>
</evidence>
<accession>A0A9W9Z565</accession>
<comment type="caution">
    <text evidence="2">The sequence shown here is derived from an EMBL/GenBank/DDBJ whole genome shotgun (WGS) entry which is preliminary data.</text>
</comment>
<feature type="domain" description="SAP" evidence="1">
    <location>
        <begin position="6"/>
        <end position="35"/>
    </location>
</feature>
<proteinExistence type="predicted"/>
<dbReference type="AlphaFoldDB" id="A0A9W9Z565"/>
<sequence length="124" mass="14132">MKNKSDFNAMNVAELKKYLQERGVSVSGYLKTSLVEIATTVKRMVLPVDPNFEKDRTNDADKLIIHDMLIPNTFSLKIVNNFNSSPPFGLYDIFTTPLITTSRDSPLTSHLKIITYSMMVMWNL</sequence>
<evidence type="ECO:0000313" key="3">
    <source>
        <dbReference type="Proteomes" id="UP001163046"/>
    </source>
</evidence>
<organism evidence="2 3">
    <name type="scientific">Desmophyllum pertusum</name>
    <dbReference type="NCBI Taxonomy" id="174260"/>
    <lineage>
        <taxon>Eukaryota</taxon>
        <taxon>Metazoa</taxon>
        <taxon>Cnidaria</taxon>
        <taxon>Anthozoa</taxon>
        <taxon>Hexacorallia</taxon>
        <taxon>Scleractinia</taxon>
        <taxon>Caryophylliina</taxon>
        <taxon>Caryophylliidae</taxon>
        <taxon>Desmophyllum</taxon>
    </lineage>
</organism>
<reference evidence="2" key="1">
    <citation type="submission" date="2023-01" db="EMBL/GenBank/DDBJ databases">
        <title>Genome assembly of the deep-sea coral Lophelia pertusa.</title>
        <authorList>
            <person name="Herrera S."/>
            <person name="Cordes E."/>
        </authorList>
    </citation>
    <scope>NUCLEOTIDE SEQUENCE</scope>
    <source>
        <strain evidence="2">USNM1676648</strain>
        <tissue evidence="2">Polyp</tissue>
    </source>
</reference>
<dbReference type="EMBL" id="MU826826">
    <property type="protein sequence ID" value="KAJ7375130.1"/>
    <property type="molecule type" value="Genomic_DNA"/>
</dbReference>
<evidence type="ECO:0000259" key="1">
    <source>
        <dbReference type="Pfam" id="PF02037"/>
    </source>
</evidence>
<dbReference type="Gene3D" id="1.10.720.30">
    <property type="entry name" value="SAP domain"/>
    <property type="match status" value="1"/>
</dbReference>
<dbReference type="Pfam" id="PF02037">
    <property type="entry name" value="SAP"/>
    <property type="match status" value="1"/>
</dbReference>
<name>A0A9W9Z565_9CNID</name>